<dbReference type="AlphaFoldDB" id="A0AAW6I9B5"/>
<accession>A0AAW6I9B5</accession>
<organism evidence="2 3">
    <name type="scientific">Parabacteroides johnsonii</name>
    <dbReference type="NCBI Taxonomy" id="387661"/>
    <lineage>
        <taxon>Bacteria</taxon>
        <taxon>Pseudomonadati</taxon>
        <taxon>Bacteroidota</taxon>
        <taxon>Bacteroidia</taxon>
        <taxon>Bacteroidales</taxon>
        <taxon>Tannerellaceae</taxon>
        <taxon>Parabacteroides</taxon>
    </lineage>
</organism>
<dbReference type="RefSeq" id="WP_272709090.1">
    <property type="nucleotide sequence ID" value="NZ_JAQPYX010000180.1"/>
</dbReference>
<feature type="non-terminal residue" evidence="2">
    <location>
        <position position="1"/>
    </location>
</feature>
<protein>
    <submittedName>
        <fullName evidence="2">Uncharacterized protein</fullName>
    </submittedName>
</protein>
<gene>
    <name evidence="2" type="ORF">PQG89_18125</name>
</gene>
<reference evidence="2" key="1">
    <citation type="submission" date="2023-01" db="EMBL/GenBank/DDBJ databases">
        <title>Exploring GABA producing Bacteroides strains toward improving mental health.</title>
        <authorList>
            <person name="Yousuf B."/>
            <person name="Bouhlel N.E."/>
            <person name="Mottawea W."/>
            <person name="Hammami R."/>
        </authorList>
    </citation>
    <scope>NUCLEOTIDE SEQUENCE</scope>
    <source>
        <strain evidence="2">UO.H1047</strain>
    </source>
</reference>
<dbReference type="Proteomes" id="UP001213646">
    <property type="component" value="Unassembled WGS sequence"/>
</dbReference>
<comment type="caution">
    <text evidence="2">The sequence shown here is derived from an EMBL/GenBank/DDBJ whole genome shotgun (WGS) entry which is preliminary data.</text>
</comment>
<feature type="region of interest" description="Disordered" evidence="1">
    <location>
        <begin position="54"/>
        <end position="75"/>
    </location>
</feature>
<dbReference type="EMBL" id="JAQPYX010000180">
    <property type="protein sequence ID" value="MDC7151304.1"/>
    <property type="molecule type" value="Genomic_DNA"/>
</dbReference>
<evidence type="ECO:0000256" key="1">
    <source>
        <dbReference type="SAM" id="MobiDB-lite"/>
    </source>
</evidence>
<sequence length="75" mass="8411">EPASLLRSLRSLSRLKLASLKQQTLRTLTPVTALNAHQLRPEIEPDGSLRIADTDTYTRSGIGNPKRKRSFLRKA</sequence>
<feature type="compositionally biased region" description="Basic residues" evidence="1">
    <location>
        <begin position="65"/>
        <end position="75"/>
    </location>
</feature>
<evidence type="ECO:0000313" key="2">
    <source>
        <dbReference type="EMBL" id="MDC7151304.1"/>
    </source>
</evidence>
<proteinExistence type="predicted"/>
<name>A0AAW6I9B5_9BACT</name>
<evidence type="ECO:0000313" key="3">
    <source>
        <dbReference type="Proteomes" id="UP001213646"/>
    </source>
</evidence>